<dbReference type="Proteomes" id="UP000321534">
    <property type="component" value="Unassembled WGS sequence"/>
</dbReference>
<keyword evidence="2" id="KW-1185">Reference proteome</keyword>
<dbReference type="Pfam" id="PF11343">
    <property type="entry name" value="DUF3145"/>
    <property type="match status" value="1"/>
</dbReference>
<dbReference type="EMBL" id="BJYX01000032">
    <property type="protein sequence ID" value="GEO31975.1"/>
    <property type="molecule type" value="Genomic_DNA"/>
</dbReference>
<dbReference type="AlphaFoldDB" id="A0A512D678"/>
<organism evidence="1 2">
    <name type="scientific">Terrabacter aerolatus</name>
    <dbReference type="NCBI Taxonomy" id="422442"/>
    <lineage>
        <taxon>Bacteria</taxon>
        <taxon>Bacillati</taxon>
        <taxon>Actinomycetota</taxon>
        <taxon>Actinomycetes</taxon>
        <taxon>Micrococcales</taxon>
        <taxon>Intrasporangiaceae</taxon>
        <taxon>Terrabacter</taxon>
    </lineage>
</organism>
<gene>
    <name evidence="1" type="ORF">TAE01_37850</name>
</gene>
<evidence type="ECO:0008006" key="3">
    <source>
        <dbReference type="Google" id="ProtNLM"/>
    </source>
</evidence>
<dbReference type="OrthoDB" id="3210860at2"/>
<dbReference type="InterPro" id="IPR021491">
    <property type="entry name" value="DUF3145"/>
</dbReference>
<reference evidence="1 2" key="1">
    <citation type="submission" date="2019-07" db="EMBL/GenBank/DDBJ databases">
        <title>Whole genome shotgun sequence of Terrabacter aerolatus NBRC 106305.</title>
        <authorList>
            <person name="Hosoyama A."/>
            <person name="Uohara A."/>
            <person name="Ohji S."/>
            <person name="Ichikawa N."/>
        </authorList>
    </citation>
    <scope>NUCLEOTIDE SEQUENCE [LARGE SCALE GENOMIC DNA]</scope>
    <source>
        <strain evidence="1 2">NBRC 106305</strain>
    </source>
</reference>
<dbReference type="RefSeq" id="WP_147068349.1">
    <property type="nucleotide sequence ID" value="NZ_BAAARO010000040.1"/>
</dbReference>
<proteinExistence type="predicted"/>
<name>A0A512D678_9MICO</name>
<sequence length="171" mass="18717">MAVAMSRTQTGGVLFIHGAPAALCPHITWAIEAVLDQQVTFDWIAQPAAPRMMRTELSWSGAPGTGAELASALRGWDGLRYEVTEDPSPGCDGARWSYTPRLGIHHTMTSASGDAVVQEDRLREAMLRTRGDVEALQDEIDLLLGLPWDEELEVFRYAGDGAAVRWMHKVG</sequence>
<evidence type="ECO:0000313" key="2">
    <source>
        <dbReference type="Proteomes" id="UP000321534"/>
    </source>
</evidence>
<comment type="caution">
    <text evidence="1">The sequence shown here is derived from an EMBL/GenBank/DDBJ whole genome shotgun (WGS) entry which is preliminary data.</text>
</comment>
<evidence type="ECO:0000313" key="1">
    <source>
        <dbReference type="EMBL" id="GEO31975.1"/>
    </source>
</evidence>
<protein>
    <recommendedName>
        <fullName evidence="3">DUF3145 domain-containing protein</fullName>
    </recommendedName>
</protein>
<accession>A0A512D678</accession>